<organism evidence="1 2">
    <name type="scientific">Roseiterribacter gracilis</name>
    <dbReference type="NCBI Taxonomy" id="2812848"/>
    <lineage>
        <taxon>Bacteria</taxon>
        <taxon>Pseudomonadati</taxon>
        <taxon>Pseudomonadota</taxon>
        <taxon>Alphaproteobacteria</taxon>
        <taxon>Rhodospirillales</taxon>
        <taxon>Roseiterribacteraceae</taxon>
        <taxon>Roseiterribacter</taxon>
    </lineage>
</organism>
<reference evidence="1" key="1">
    <citation type="submission" date="2021-02" db="EMBL/GenBank/DDBJ databases">
        <title>Genome sequence of Rhodospirillales sp. strain TMPK1 isolated from soil.</title>
        <authorList>
            <person name="Nakai R."/>
            <person name="Kusada H."/>
            <person name="Tamaki H."/>
        </authorList>
    </citation>
    <scope>NUCLEOTIDE SEQUENCE</scope>
    <source>
        <strain evidence="1">TMPK1</strain>
    </source>
</reference>
<comment type="caution">
    <text evidence="1">The sequence shown here is derived from an EMBL/GenBank/DDBJ whole genome shotgun (WGS) entry which is preliminary data.</text>
</comment>
<evidence type="ECO:0000313" key="2">
    <source>
        <dbReference type="Proteomes" id="UP000681075"/>
    </source>
</evidence>
<sequence length="181" mass="20268">MTAASVRDPAFAIELGNGVFSDTYALWCSGLRDGALPSRDDIRPPRLPAAAVGGAYLYERIDARFRCRLSGTELDRAFGRGQAGKYLDQMLTCEALHTREALMHWALDYGRPVLYAGMLVEKGREHVPFRRLVMPLRERDGREFLFGLVGFSQPDGDVRPRRAWQAAQVDPELVVREAGET</sequence>
<proteinExistence type="predicted"/>
<gene>
    <name evidence="1" type="ORF">TMPK1_31850</name>
</gene>
<evidence type="ECO:0008006" key="3">
    <source>
        <dbReference type="Google" id="ProtNLM"/>
    </source>
</evidence>
<dbReference type="InterPro" id="IPR009922">
    <property type="entry name" value="DUF1457"/>
</dbReference>
<dbReference type="Proteomes" id="UP000681075">
    <property type="component" value="Unassembled WGS sequence"/>
</dbReference>
<name>A0A8S8XAC3_9PROT</name>
<evidence type="ECO:0000313" key="1">
    <source>
        <dbReference type="EMBL" id="GIL40948.1"/>
    </source>
</evidence>
<protein>
    <recommendedName>
        <fullName evidence="3">PAS domain-containing protein</fullName>
    </recommendedName>
</protein>
<dbReference type="RefSeq" id="WP_420244221.1">
    <property type="nucleotide sequence ID" value="NZ_BOPV01000001.1"/>
</dbReference>
<dbReference type="AlphaFoldDB" id="A0A8S8XAC3"/>
<dbReference type="Pfam" id="PF07310">
    <property type="entry name" value="PAS_5"/>
    <property type="match status" value="1"/>
</dbReference>
<keyword evidence="2" id="KW-1185">Reference proteome</keyword>
<dbReference type="EMBL" id="BOPV01000001">
    <property type="protein sequence ID" value="GIL40948.1"/>
    <property type="molecule type" value="Genomic_DNA"/>
</dbReference>
<accession>A0A8S8XAC3</accession>